<organism evidence="2 3">
    <name type="scientific">Rheinheimera tilapiae</name>
    <dbReference type="NCBI Taxonomy" id="875043"/>
    <lineage>
        <taxon>Bacteria</taxon>
        <taxon>Pseudomonadati</taxon>
        <taxon>Pseudomonadota</taxon>
        <taxon>Gammaproteobacteria</taxon>
        <taxon>Chromatiales</taxon>
        <taxon>Chromatiaceae</taxon>
        <taxon>Rheinheimera</taxon>
    </lineage>
</organism>
<dbReference type="InterPro" id="IPR029063">
    <property type="entry name" value="SAM-dependent_MTases_sf"/>
</dbReference>
<dbReference type="InterPro" id="IPR025714">
    <property type="entry name" value="Methyltranfer_dom"/>
</dbReference>
<keyword evidence="2" id="KW-0489">Methyltransferase</keyword>
<evidence type="ECO:0000313" key="3">
    <source>
        <dbReference type="Proteomes" id="UP001589813"/>
    </source>
</evidence>
<sequence length="404" mass="44877">MTQADTSAELSDFIQQFCTAFEQNQLLRLVLSRYEGPQTELQRLQIRPILLKTGTQLSVLFENKTFDQTKNLSLPALQPLLSEWLGPQFKAALLETNGAEIQLTMSKKGKVLLNKRKTNVQQDLLPQQHNREKQRWIDPQAPFLRELGINGSDGQIAPTMQKKWKQINKFIEIFARALKESGLVQRPALQVADFGSGKAYLTFAIAHYLQQVGIQGAVIGVELRQSLVDLCNTTAARLNQRGIRFEQGDVQHYQSTGLDVMIALHACDTATDHAIHMGIRAGAAVIMCSPCCHKQIRPQMHSPAVLTPLLQHGIHLGQEAEMLTDGIRALLLEAHGYDTQVFEFIALEHTSKNKMILAIKRQTPWSAASQQAVLAQVSALKQFYGVSEHCLESLLGPAVSASTS</sequence>
<dbReference type="Proteomes" id="UP001589813">
    <property type="component" value="Unassembled WGS sequence"/>
</dbReference>
<protein>
    <submittedName>
        <fullName evidence="2">SAM-dependent methyltransferase</fullName>
    </submittedName>
</protein>
<dbReference type="GO" id="GO:0032259">
    <property type="term" value="P:methylation"/>
    <property type="evidence" value="ECO:0007669"/>
    <property type="project" value="UniProtKB-KW"/>
</dbReference>
<dbReference type="RefSeq" id="WP_377241681.1">
    <property type="nucleotide sequence ID" value="NZ_JBHLXP010000001.1"/>
</dbReference>
<evidence type="ECO:0000313" key="2">
    <source>
        <dbReference type="EMBL" id="MFC0047954.1"/>
    </source>
</evidence>
<evidence type="ECO:0000259" key="1">
    <source>
        <dbReference type="Pfam" id="PF13679"/>
    </source>
</evidence>
<feature type="domain" description="Methyltransferase" evidence="1">
    <location>
        <begin position="162"/>
        <end position="298"/>
    </location>
</feature>
<proteinExistence type="predicted"/>
<dbReference type="PANTHER" id="PTHR13369">
    <property type="match status" value="1"/>
</dbReference>
<keyword evidence="3" id="KW-1185">Reference proteome</keyword>
<accession>A0ABV6BAP7</accession>
<name>A0ABV6BAP7_9GAMM</name>
<comment type="caution">
    <text evidence="2">The sequence shown here is derived from an EMBL/GenBank/DDBJ whole genome shotgun (WGS) entry which is preliminary data.</text>
</comment>
<gene>
    <name evidence="2" type="ORF">ACFFJP_06605</name>
</gene>
<dbReference type="EMBL" id="JBHLXP010000001">
    <property type="protein sequence ID" value="MFC0047954.1"/>
    <property type="molecule type" value="Genomic_DNA"/>
</dbReference>
<reference evidence="2 3" key="1">
    <citation type="submission" date="2024-09" db="EMBL/GenBank/DDBJ databases">
        <authorList>
            <person name="Sun Q."/>
            <person name="Mori K."/>
        </authorList>
    </citation>
    <scope>NUCLEOTIDE SEQUENCE [LARGE SCALE GENOMIC DNA]</scope>
    <source>
        <strain evidence="2 3">KCTC 23315</strain>
    </source>
</reference>
<dbReference type="SUPFAM" id="SSF53335">
    <property type="entry name" value="S-adenosyl-L-methionine-dependent methyltransferases"/>
    <property type="match status" value="1"/>
</dbReference>
<keyword evidence="2" id="KW-0808">Transferase</keyword>
<dbReference type="PANTHER" id="PTHR13369:SF3">
    <property type="entry name" value="METHYLTRANSFERASE DOMAIN-CONTAINING PROTEIN"/>
    <property type="match status" value="1"/>
</dbReference>
<dbReference type="GO" id="GO:0008168">
    <property type="term" value="F:methyltransferase activity"/>
    <property type="evidence" value="ECO:0007669"/>
    <property type="project" value="UniProtKB-KW"/>
</dbReference>
<dbReference type="Gene3D" id="3.40.50.150">
    <property type="entry name" value="Vaccinia Virus protein VP39"/>
    <property type="match status" value="1"/>
</dbReference>
<dbReference type="Pfam" id="PF13679">
    <property type="entry name" value="Methyltransf_32"/>
    <property type="match status" value="1"/>
</dbReference>